<keyword evidence="3" id="KW-1185">Reference proteome</keyword>
<dbReference type="Proteomes" id="UP000688137">
    <property type="component" value="Unassembled WGS sequence"/>
</dbReference>
<evidence type="ECO:0000313" key="2">
    <source>
        <dbReference type="EMBL" id="CAD8070019.1"/>
    </source>
</evidence>
<sequence>MKKIDIYNSYLRLTNRIFENSTPIRNLNQIQILTVYKQQQIHHPNILNGLRNKNSQSYKTLYSPSKFILLILPDIIQNVKNNYEASERKRQIELNSQRIINPSFEKINLTQQSRKSQKQMLQCFIISIKNQKIQVKIMYTQKSQDFNSKINLFTSQIQVIDGNDEYGKSETHKKSQSIKTFIDQQSSSLQNDCFQIYIDRSKNNNYYEDRFRHLLKSYQKANQIKSNWMKEYLQSRSIYEQSNIVEQQVLKLYKQIFQQSQNEQYVINIYKLQFRLNKIKKDKEISSIINRNQFIRYIEIFYLFLIKLQNICQLPQEYKEQIIYMKSSSPKNQLVIEKRGLSEHVQATSINSGSRKTSIMTKESNNLKGNLQIIQKQTEINNSQLKKVSSAGKLLLPKNDQQQQKQKRFSSKEGDGSNVIRSGYLYKQISPKVTMLEDKMNVVFIQELNKYQINNEPTSPKSPKLTDANLFMHEMTQNGFQLKGPQSPPSHDILTNGQLKNKIPKSVLSHHQNLITTSGKKITESKTSKQYQNTVTYY</sequence>
<reference evidence="2" key="1">
    <citation type="submission" date="2021-01" db="EMBL/GenBank/DDBJ databases">
        <authorList>
            <consortium name="Genoscope - CEA"/>
            <person name="William W."/>
        </authorList>
    </citation>
    <scope>NUCLEOTIDE SEQUENCE</scope>
</reference>
<accession>A0A8S1LSK3</accession>
<dbReference type="AlphaFoldDB" id="A0A8S1LSK3"/>
<comment type="caution">
    <text evidence="2">The sequence shown here is derived from an EMBL/GenBank/DDBJ whole genome shotgun (WGS) entry which is preliminary data.</text>
</comment>
<gene>
    <name evidence="2" type="ORF">PPRIM_AZ9-3.1.T0450018</name>
</gene>
<proteinExistence type="predicted"/>
<evidence type="ECO:0000313" key="3">
    <source>
        <dbReference type="Proteomes" id="UP000688137"/>
    </source>
</evidence>
<dbReference type="EMBL" id="CAJJDM010000045">
    <property type="protein sequence ID" value="CAD8070019.1"/>
    <property type="molecule type" value="Genomic_DNA"/>
</dbReference>
<evidence type="ECO:0000256" key="1">
    <source>
        <dbReference type="SAM" id="MobiDB-lite"/>
    </source>
</evidence>
<protein>
    <submittedName>
        <fullName evidence="2">Uncharacterized protein</fullName>
    </submittedName>
</protein>
<organism evidence="2 3">
    <name type="scientific">Paramecium primaurelia</name>
    <dbReference type="NCBI Taxonomy" id="5886"/>
    <lineage>
        <taxon>Eukaryota</taxon>
        <taxon>Sar</taxon>
        <taxon>Alveolata</taxon>
        <taxon>Ciliophora</taxon>
        <taxon>Intramacronucleata</taxon>
        <taxon>Oligohymenophorea</taxon>
        <taxon>Peniculida</taxon>
        <taxon>Parameciidae</taxon>
        <taxon>Paramecium</taxon>
    </lineage>
</organism>
<name>A0A8S1LSK3_PARPR</name>
<feature type="region of interest" description="Disordered" evidence="1">
    <location>
        <begin position="394"/>
        <end position="415"/>
    </location>
</feature>